<feature type="region of interest" description="Disordered" evidence="1">
    <location>
        <begin position="159"/>
        <end position="204"/>
    </location>
</feature>
<reference evidence="4" key="2">
    <citation type="submission" date="2013-04" db="EMBL/GenBank/DDBJ databases">
        <title>Genomic mechanisms accounting for the adaptation to parasitism in nematode-trapping fungi.</title>
        <authorList>
            <person name="Ahren D.G."/>
        </authorList>
    </citation>
    <scope>NUCLEOTIDE SEQUENCE [LARGE SCALE GENOMIC DNA]</scope>
    <source>
        <strain evidence="4">CBS 200.50</strain>
    </source>
</reference>
<feature type="compositionally biased region" description="Polar residues" evidence="1">
    <location>
        <begin position="278"/>
        <end position="288"/>
    </location>
</feature>
<dbReference type="AlphaFoldDB" id="S8ADS7"/>
<name>S8ADS7_DACHA</name>
<keyword evidence="4" id="KW-1185">Reference proteome</keyword>
<comment type="caution">
    <text evidence="3">The sequence shown here is derived from an EMBL/GenBank/DDBJ whole genome shotgun (WGS) entry which is preliminary data.</text>
</comment>
<feature type="region of interest" description="Disordered" evidence="1">
    <location>
        <begin position="255"/>
        <end position="288"/>
    </location>
</feature>
<evidence type="ECO:0000313" key="4">
    <source>
        <dbReference type="Proteomes" id="UP000015100"/>
    </source>
</evidence>
<proteinExistence type="predicted"/>
<dbReference type="OMA" id="CEQIPAS"/>
<evidence type="ECO:0000256" key="2">
    <source>
        <dbReference type="SAM" id="SignalP"/>
    </source>
</evidence>
<gene>
    <name evidence="3" type="ORF">H072_4994</name>
</gene>
<dbReference type="EMBL" id="AQGS01000256">
    <property type="protein sequence ID" value="EPS41109.1"/>
    <property type="molecule type" value="Genomic_DNA"/>
</dbReference>
<keyword evidence="2" id="KW-0732">Signal</keyword>
<organism evidence="3 4">
    <name type="scientific">Dactylellina haptotyla (strain CBS 200.50)</name>
    <name type="common">Nematode-trapping fungus</name>
    <name type="synonym">Monacrosporium haptotylum</name>
    <dbReference type="NCBI Taxonomy" id="1284197"/>
    <lineage>
        <taxon>Eukaryota</taxon>
        <taxon>Fungi</taxon>
        <taxon>Dikarya</taxon>
        <taxon>Ascomycota</taxon>
        <taxon>Pezizomycotina</taxon>
        <taxon>Orbiliomycetes</taxon>
        <taxon>Orbiliales</taxon>
        <taxon>Orbiliaceae</taxon>
        <taxon>Dactylellina</taxon>
    </lineage>
</organism>
<feature type="chain" id="PRO_5004547887" evidence="2">
    <location>
        <begin position="20"/>
        <end position="288"/>
    </location>
</feature>
<protein>
    <submittedName>
        <fullName evidence="3">Uncharacterized protein</fullName>
    </submittedName>
</protein>
<evidence type="ECO:0000256" key="1">
    <source>
        <dbReference type="SAM" id="MobiDB-lite"/>
    </source>
</evidence>
<feature type="signal peptide" evidence="2">
    <location>
        <begin position="1"/>
        <end position="19"/>
    </location>
</feature>
<dbReference type="HOGENOM" id="CLU_839298_0_0_1"/>
<dbReference type="OrthoDB" id="5417505at2759"/>
<dbReference type="Proteomes" id="UP000015100">
    <property type="component" value="Unassembled WGS sequence"/>
</dbReference>
<evidence type="ECO:0000313" key="3">
    <source>
        <dbReference type="EMBL" id="EPS41109.1"/>
    </source>
</evidence>
<sequence>MRTSILRSALLPLTHLTLAVSAYRLNFYADTACSDVVVWRHSAVNDTSVSSLCEDIPTSLALDVQSASLNTDASDPYLGYKVEFYFDPNCQNELAKLEVGDSCVDLSSDTVSSFRVTAKLNDLELPADASQGMGSTYGVDEFGYGGYGDAWFNDPGADISPGSSGSGDAAGVMYPIDNSNPADPNFPANEAGTPGSADEEDCDTTKTEKYLEDNNNDGTADGVITEKTTTDPMGNIVAYDRTEVNYGQDIPGAVLNGPVVSQDPTANDPRLPDVGLDSTGSSSGAAYI</sequence>
<accession>S8ADS7</accession>
<reference evidence="3 4" key="1">
    <citation type="journal article" date="2013" name="PLoS Genet.">
        <title>Genomic mechanisms accounting for the adaptation to parasitism in nematode-trapping fungi.</title>
        <authorList>
            <person name="Meerupati T."/>
            <person name="Andersson K.M."/>
            <person name="Friman E."/>
            <person name="Kumar D."/>
            <person name="Tunlid A."/>
            <person name="Ahren D."/>
        </authorList>
    </citation>
    <scope>NUCLEOTIDE SEQUENCE [LARGE SCALE GENOMIC DNA]</scope>
    <source>
        <strain evidence="3 4">CBS 200.50</strain>
    </source>
</reference>
<feature type="compositionally biased region" description="Low complexity" evidence="1">
    <location>
        <begin position="159"/>
        <end position="171"/>
    </location>
</feature>